<comment type="caution">
    <text evidence="7">The sequence shown here is derived from an EMBL/GenBank/DDBJ whole genome shotgun (WGS) entry which is preliminary data.</text>
</comment>
<dbReference type="PANTHER" id="PTHR43797">
    <property type="entry name" value="HOMOCYSTEINE/CYSTEINE SYNTHASE"/>
    <property type="match status" value="1"/>
</dbReference>
<dbReference type="InterPro" id="IPR006235">
    <property type="entry name" value="OAc-hSer/O-AcSer_sulfhydrylase"/>
</dbReference>
<dbReference type="AlphaFoldDB" id="A0A0R1NQL8"/>
<sequence>MIKLTENKFDTQRLHAGYDPKEHLNSPLPPIYQTAAFALGDTDEAEKVAEGSKEGFTYSRVANPTVRAFENRIAALDGGIDAVAVGSGMAAVSYALLSVAEGGGRIIAPTNLYGASIDAFQSIFPKFGIHVDFVDDINDFEAVKAAIKTDTKAVFVESVANPSTDIADIEQLATIAHQAGIPLIVDNTFPTPYLLRPFDFGADIDVYSSTKAINGHGNVVSGIIVDHGKFDWHNGRFPQFTENEFTLETEAGKPVSFYARFGAAAFISRVRIKYLRLFGAVMSPFDAYLALLGVETITERLDKEVRNAIAVARYLKSDPHVKKLYYAGIDLANPLVQKYFPKGIGSILSFELAGDEKQVDAVLNHVKVFTYLPNVGDVRSLIVNPVKITHREIPANLRKQHGLNTRVIRLSIGLEDADDLIADLKQAIGSAF</sequence>
<evidence type="ECO:0000256" key="4">
    <source>
        <dbReference type="ARBA" id="ARBA00022898"/>
    </source>
</evidence>
<dbReference type="InterPro" id="IPR015424">
    <property type="entry name" value="PyrdxlP-dep_Trfase"/>
</dbReference>
<proteinExistence type="inferred from homology"/>
<dbReference type="GO" id="GO:0006535">
    <property type="term" value="P:cysteine biosynthetic process from serine"/>
    <property type="evidence" value="ECO:0007669"/>
    <property type="project" value="TreeGrafter"/>
</dbReference>
<keyword evidence="4 5" id="KW-0663">Pyridoxal phosphate</keyword>
<comment type="cofactor">
    <cofactor evidence="1 6">
        <name>pyridoxal 5'-phosphate</name>
        <dbReference type="ChEBI" id="CHEBI:597326"/>
    </cofactor>
</comment>
<dbReference type="GO" id="GO:0004124">
    <property type="term" value="F:cysteine synthase activity"/>
    <property type="evidence" value="ECO:0007669"/>
    <property type="project" value="TreeGrafter"/>
</dbReference>
<dbReference type="Pfam" id="PF01053">
    <property type="entry name" value="Cys_Met_Meta_PP"/>
    <property type="match status" value="1"/>
</dbReference>
<evidence type="ECO:0000313" key="7">
    <source>
        <dbReference type="EMBL" id="KRL22670.1"/>
    </source>
</evidence>
<dbReference type="GO" id="GO:0003961">
    <property type="term" value="F:O-acetylhomoserine aminocarboxypropyltransferase activity"/>
    <property type="evidence" value="ECO:0007669"/>
    <property type="project" value="TreeGrafter"/>
</dbReference>
<reference evidence="7 8" key="1">
    <citation type="journal article" date="2015" name="Genome Announc.">
        <title>Expanding the biotechnology potential of lactobacilli through comparative genomics of 213 strains and associated genera.</title>
        <authorList>
            <person name="Sun Z."/>
            <person name="Harris H.M."/>
            <person name="McCann A."/>
            <person name="Guo C."/>
            <person name="Argimon S."/>
            <person name="Zhang W."/>
            <person name="Yang X."/>
            <person name="Jeffery I.B."/>
            <person name="Cooney J.C."/>
            <person name="Kagawa T.F."/>
            <person name="Liu W."/>
            <person name="Song Y."/>
            <person name="Salvetti E."/>
            <person name="Wrobel A."/>
            <person name="Rasinkangas P."/>
            <person name="Parkhill J."/>
            <person name="Rea M.C."/>
            <person name="O'Sullivan O."/>
            <person name="Ritari J."/>
            <person name="Douillard F.P."/>
            <person name="Paul Ross R."/>
            <person name="Yang R."/>
            <person name="Briner A.E."/>
            <person name="Felis G.E."/>
            <person name="de Vos W.M."/>
            <person name="Barrangou R."/>
            <person name="Klaenhammer T.R."/>
            <person name="Caufield P.W."/>
            <person name="Cui Y."/>
            <person name="Zhang H."/>
            <person name="O'Toole P.W."/>
        </authorList>
    </citation>
    <scope>NUCLEOTIDE SEQUENCE [LARGE SCALE GENOMIC DNA]</scope>
    <source>
        <strain evidence="7 8">DSM 19906</strain>
    </source>
</reference>
<dbReference type="GO" id="GO:0071269">
    <property type="term" value="P:L-homocysteine biosynthetic process"/>
    <property type="evidence" value="ECO:0007669"/>
    <property type="project" value="TreeGrafter"/>
</dbReference>
<dbReference type="Proteomes" id="UP000051439">
    <property type="component" value="Unassembled WGS sequence"/>
</dbReference>
<dbReference type="Gene3D" id="3.40.640.10">
    <property type="entry name" value="Type I PLP-dependent aspartate aminotransferase-like (Major domain)"/>
    <property type="match status" value="1"/>
</dbReference>
<dbReference type="GO" id="GO:0019346">
    <property type="term" value="P:transsulfuration"/>
    <property type="evidence" value="ECO:0007669"/>
    <property type="project" value="InterPro"/>
</dbReference>
<dbReference type="InterPro" id="IPR015422">
    <property type="entry name" value="PyrdxlP-dep_Trfase_small"/>
</dbReference>
<dbReference type="Gene3D" id="3.90.1150.10">
    <property type="entry name" value="Aspartate Aminotransferase, domain 1"/>
    <property type="match status" value="1"/>
</dbReference>
<comment type="similarity">
    <text evidence="2 6">Belongs to the trans-sulfuration enzymes family.</text>
</comment>
<dbReference type="FunFam" id="3.40.640.10:FF:000035">
    <property type="entry name" value="O-succinylhomoserine sulfhydrylase"/>
    <property type="match status" value="1"/>
</dbReference>
<dbReference type="PATRIC" id="fig|1423766.4.peg.2352"/>
<dbReference type="RefSeq" id="WP_156637194.1">
    <property type="nucleotide sequence ID" value="NZ_AZEB01000005.1"/>
</dbReference>
<dbReference type="GO" id="GO:0030170">
    <property type="term" value="F:pyridoxal phosphate binding"/>
    <property type="evidence" value="ECO:0007669"/>
    <property type="project" value="InterPro"/>
</dbReference>
<evidence type="ECO:0000256" key="3">
    <source>
        <dbReference type="ARBA" id="ARBA00022679"/>
    </source>
</evidence>
<keyword evidence="8" id="KW-1185">Reference proteome</keyword>
<dbReference type="InterPro" id="IPR000277">
    <property type="entry name" value="Cys/Met-Metab_PyrdxlP-dep_enz"/>
</dbReference>
<dbReference type="GO" id="GO:0005737">
    <property type="term" value="C:cytoplasm"/>
    <property type="evidence" value="ECO:0007669"/>
    <property type="project" value="TreeGrafter"/>
</dbReference>
<evidence type="ECO:0000256" key="6">
    <source>
        <dbReference type="RuleBase" id="RU362118"/>
    </source>
</evidence>
<dbReference type="PANTHER" id="PTHR43797:SF2">
    <property type="entry name" value="HOMOCYSTEINE_CYSTEINE SYNTHASE"/>
    <property type="match status" value="1"/>
</dbReference>
<organism evidence="7 8">
    <name type="scientific">Lentilactobacillus kisonensis DSM 19906 = JCM 15041</name>
    <dbReference type="NCBI Taxonomy" id="1423766"/>
    <lineage>
        <taxon>Bacteria</taxon>
        <taxon>Bacillati</taxon>
        <taxon>Bacillota</taxon>
        <taxon>Bacilli</taxon>
        <taxon>Lactobacillales</taxon>
        <taxon>Lactobacillaceae</taxon>
        <taxon>Lentilactobacillus</taxon>
    </lineage>
</organism>
<dbReference type="CDD" id="cd00614">
    <property type="entry name" value="CGS_like"/>
    <property type="match status" value="1"/>
</dbReference>
<evidence type="ECO:0000256" key="1">
    <source>
        <dbReference type="ARBA" id="ARBA00001933"/>
    </source>
</evidence>
<evidence type="ECO:0000313" key="8">
    <source>
        <dbReference type="Proteomes" id="UP000051439"/>
    </source>
</evidence>
<protein>
    <submittedName>
        <fullName evidence="7">Cysteine synthase</fullName>
    </submittedName>
</protein>
<evidence type="ECO:0000256" key="2">
    <source>
        <dbReference type="ARBA" id="ARBA00009077"/>
    </source>
</evidence>
<dbReference type="EMBL" id="AZEB01000005">
    <property type="protein sequence ID" value="KRL22670.1"/>
    <property type="molecule type" value="Genomic_DNA"/>
</dbReference>
<keyword evidence="3" id="KW-0808">Transferase</keyword>
<name>A0A0R1NQL8_9LACO</name>
<dbReference type="PIRSF" id="PIRSF001434">
    <property type="entry name" value="CGS"/>
    <property type="match status" value="1"/>
</dbReference>
<dbReference type="SUPFAM" id="SSF53383">
    <property type="entry name" value="PLP-dependent transferases"/>
    <property type="match status" value="1"/>
</dbReference>
<feature type="modified residue" description="N6-(pyridoxal phosphate)lysine" evidence="5">
    <location>
        <position position="211"/>
    </location>
</feature>
<evidence type="ECO:0000256" key="5">
    <source>
        <dbReference type="PIRSR" id="PIRSR001434-2"/>
    </source>
</evidence>
<gene>
    <name evidence="7" type="ORF">FC98_GL002270</name>
</gene>
<accession>A0A0R1NQL8</accession>
<dbReference type="InterPro" id="IPR015421">
    <property type="entry name" value="PyrdxlP-dep_Trfase_major"/>
</dbReference>